<dbReference type="PANTHER" id="PTHR10264">
    <property type="entry name" value="BAND 7 PROTEIN-RELATED"/>
    <property type="match status" value="1"/>
</dbReference>
<dbReference type="PRINTS" id="PR00721">
    <property type="entry name" value="STOMATIN"/>
</dbReference>
<dbReference type="InterPro" id="IPR001972">
    <property type="entry name" value="Stomatin_HflK_fam"/>
</dbReference>
<protein>
    <submittedName>
        <fullName evidence="5">Slipin family protein</fullName>
    </submittedName>
</protein>
<dbReference type="InterPro" id="IPR001107">
    <property type="entry name" value="Band_7"/>
</dbReference>
<evidence type="ECO:0000313" key="5">
    <source>
        <dbReference type="EMBL" id="NCS90898.1"/>
    </source>
</evidence>
<proteinExistence type="inferred from homology"/>
<name>A0A8J7Z0Q6_9ARCH</name>
<dbReference type="PANTHER" id="PTHR10264:SF19">
    <property type="entry name" value="AT06885P-RELATED"/>
    <property type="match status" value="1"/>
</dbReference>
<dbReference type="SUPFAM" id="SSF117892">
    <property type="entry name" value="Band 7/SPFH domain"/>
    <property type="match status" value="1"/>
</dbReference>
<feature type="domain" description="Band 7" evidence="4">
    <location>
        <begin position="21"/>
        <end position="178"/>
    </location>
</feature>
<accession>A0A8J7Z0Q6</accession>
<reference evidence="5" key="1">
    <citation type="submission" date="2019-11" db="EMBL/GenBank/DDBJ databases">
        <title>Lipid analysis of CO2-rich subsurface aquifers suggests an autotrophy-based deep biosphere with lysolipids enriched in CPR bacteria.</title>
        <authorList>
            <person name="Probst A.J."/>
            <person name="Elling F.J."/>
            <person name="Castelle C.J."/>
            <person name="Zhu Q."/>
            <person name="Elvert M."/>
            <person name="Birarda G."/>
            <person name="Holman H.-Y."/>
            <person name="Lane K.R."/>
            <person name="Ladd B."/>
            <person name="Ryan M.C."/>
            <person name="Woyke T."/>
            <person name="Hinrichs K.-U."/>
            <person name="Banfield J.F."/>
        </authorList>
    </citation>
    <scope>NUCLEOTIDE SEQUENCE</scope>
    <source>
        <strain evidence="5">CG_2015-04_33_537</strain>
    </source>
</reference>
<dbReference type="Proteomes" id="UP000738826">
    <property type="component" value="Unassembled WGS sequence"/>
</dbReference>
<dbReference type="Pfam" id="PF01145">
    <property type="entry name" value="Band_7"/>
    <property type="match status" value="1"/>
</dbReference>
<evidence type="ECO:0000256" key="1">
    <source>
        <dbReference type="ARBA" id="ARBA00004167"/>
    </source>
</evidence>
<comment type="similarity">
    <text evidence="2">Belongs to the band 7/mec-2 family.</text>
</comment>
<dbReference type="AlphaFoldDB" id="A0A8J7Z0Q6"/>
<dbReference type="Gene3D" id="3.30.479.30">
    <property type="entry name" value="Band 7 domain"/>
    <property type="match status" value="1"/>
</dbReference>
<gene>
    <name evidence="5" type="ORF">GW779_00520</name>
</gene>
<comment type="caution">
    <text evidence="5">The sequence shown here is derived from an EMBL/GenBank/DDBJ whole genome shotgun (WGS) entry which is preliminary data.</text>
</comment>
<keyword evidence="3" id="KW-0472">Membrane</keyword>
<evidence type="ECO:0000259" key="4">
    <source>
        <dbReference type="SMART" id="SM00244"/>
    </source>
</evidence>
<dbReference type="Gene3D" id="6.10.250.2090">
    <property type="match status" value="1"/>
</dbReference>
<dbReference type="SMART" id="SM00244">
    <property type="entry name" value="PHB"/>
    <property type="match status" value="1"/>
</dbReference>
<evidence type="ECO:0000256" key="2">
    <source>
        <dbReference type="ARBA" id="ARBA00008164"/>
    </source>
</evidence>
<evidence type="ECO:0000313" key="6">
    <source>
        <dbReference type="Proteomes" id="UP000738826"/>
    </source>
</evidence>
<dbReference type="GO" id="GO:0005886">
    <property type="term" value="C:plasma membrane"/>
    <property type="evidence" value="ECO:0007669"/>
    <property type="project" value="InterPro"/>
</dbReference>
<dbReference type="InterPro" id="IPR036013">
    <property type="entry name" value="Band_7/SPFH_dom_sf"/>
</dbReference>
<comment type="subcellular location">
    <subcellularLocation>
        <location evidence="1">Membrane</location>
        <topology evidence="1">Single-pass membrane protein</topology>
    </subcellularLocation>
</comment>
<keyword evidence="3" id="KW-0812">Transmembrane</keyword>
<dbReference type="InterPro" id="IPR043202">
    <property type="entry name" value="Band-7_stomatin-like"/>
</dbReference>
<feature type="transmembrane region" description="Helical" evidence="3">
    <location>
        <begin position="6"/>
        <end position="26"/>
    </location>
</feature>
<organism evidence="5 6">
    <name type="scientific">Candidatus Altarchaeum hamiconexum</name>
    <dbReference type="NCBI Taxonomy" id="1803513"/>
    <lineage>
        <taxon>Archaea</taxon>
        <taxon>Candidatus Altarchaeota</taxon>
        <taxon>Candidatus Altiarchaeia</taxon>
        <taxon>Candidatus Altarchaeales</taxon>
        <taxon>Candidatus Altarchaeaceae</taxon>
        <taxon>Candidatus Altarchaeum</taxon>
    </lineage>
</organism>
<dbReference type="EMBL" id="JAACQH010000008">
    <property type="protein sequence ID" value="NCS90898.1"/>
    <property type="molecule type" value="Genomic_DNA"/>
</dbReference>
<evidence type="ECO:0000256" key="3">
    <source>
        <dbReference type="SAM" id="Phobius"/>
    </source>
</evidence>
<sequence>MGGEITPVIFGLVVVIIILAYSIKIVNEYERSVVFRLGRLIGAKGPGVFFIIPIIDKWIKIDLRTIVFDIKKQNVITKDNISIMVDAVVYYRVEDPSHAVVNVENYHEASVLRAETTIRDVLGQVELDELLAKREDLGKKVQEILDVATSPWGIKVNAVTIKDVILPENMTRAMAKQAEAEREKRSRIIMADGELQAAMKMRDAAVEYTKMPMAMKLRELQTLSEIAREKNLIVVPSGAVSGTSNIGDIVGLSEGLLERSKKGAEERKE</sequence>
<dbReference type="CDD" id="cd08826">
    <property type="entry name" value="SPFH_eoslipins_u1"/>
    <property type="match status" value="1"/>
</dbReference>
<keyword evidence="3" id="KW-1133">Transmembrane helix</keyword>
<dbReference type="GO" id="GO:0098552">
    <property type="term" value="C:side of membrane"/>
    <property type="evidence" value="ECO:0007669"/>
    <property type="project" value="UniProtKB-ARBA"/>
</dbReference>
<dbReference type="FunFam" id="3.30.479.30:FF:000004">
    <property type="entry name" value="Putative membrane protease family, stomatin"/>
    <property type="match status" value="1"/>
</dbReference>